<dbReference type="EMBL" id="JAADJG010000074">
    <property type="protein sequence ID" value="KAF4455946.1"/>
    <property type="molecule type" value="Genomic_DNA"/>
</dbReference>
<comment type="caution">
    <text evidence="6">The sequence shown here is derived from an EMBL/GenBank/DDBJ whole genome shotgun (WGS) entry which is preliminary data.</text>
</comment>
<evidence type="ECO:0000313" key="6">
    <source>
        <dbReference type="EMBL" id="KAF4455946.1"/>
    </source>
</evidence>
<dbReference type="OrthoDB" id="5424793at2759"/>
<keyword evidence="2" id="KW-0805">Transcription regulation</keyword>
<evidence type="ECO:0000256" key="3">
    <source>
        <dbReference type="ARBA" id="ARBA00023125"/>
    </source>
</evidence>
<organism evidence="6 7">
    <name type="scientific">Fusarium austroafricanum</name>
    <dbReference type="NCBI Taxonomy" id="2364996"/>
    <lineage>
        <taxon>Eukaryota</taxon>
        <taxon>Fungi</taxon>
        <taxon>Dikarya</taxon>
        <taxon>Ascomycota</taxon>
        <taxon>Pezizomycotina</taxon>
        <taxon>Sordariomycetes</taxon>
        <taxon>Hypocreomycetidae</taxon>
        <taxon>Hypocreales</taxon>
        <taxon>Nectriaceae</taxon>
        <taxon>Fusarium</taxon>
        <taxon>Fusarium concolor species complex</taxon>
    </lineage>
</organism>
<keyword evidence="7" id="KW-1185">Reference proteome</keyword>
<evidence type="ECO:0000256" key="5">
    <source>
        <dbReference type="ARBA" id="ARBA00023242"/>
    </source>
</evidence>
<comment type="subcellular location">
    <subcellularLocation>
        <location evidence="1">Nucleus</location>
    </subcellularLocation>
</comment>
<accession>A0A8H4KSN3</accession>
<dbReference type="Proteomes" id="UP000605986">
    <property type="component" value="Unassembled WGS sequence"/>
</dbReference>
<protein>
    <recommendedName>
        <fullName evidence="8">Transcription factor domain-containing protein</fullName>
    </recommendedName>
</protein>
<keyword evidence="3" id="KW-0238">DNA-binding</keyword>
<gene>
    <name evidence="6" type="ORF">F53441_1813</name>
</gene>
<dbReference type="GO" id="GO:0005634">
    <property type="term" value="C:nucleus"/>
    <property type="evidence" value="ECO:0007669"/>
    <property type="project" value="UniProtKB-SubCell"/>
</dbReference>
<sequence>MIAPSSPNRTFTIDYHVPVRDDHHNTIEILQGLHEQAFTSIIFQGCRKHDLETPSPSTSTSTPSDLLNRSDVNIWRQPEFDMASAESLLQSFRSIVSYLPFIQLPESTTVSGLATTQPFVLLAILTVASGSRMVQKHALYDGEFRKALSLKYVSGGERSLELLQGLLIYCAWYPFHLRPNNRQLVHCLRIVGDLVHDLHLDENYSPPSDPLYRNVADSELDKIRAYLAYIYLSLTYVAVWRGKRDLPISRVSWTRIALETLQHNTQDDGDNTLIALVRSSSLFADVSETMQDGGSEMSTDCQVILRRLEQEFLELQPATNQRSTGLVSKTYSSTENPRFCPPLPQLYGAVGKIKTFLDFVLRLDDASLLSFTINDWTRLIVALTLSFRLSFPLPLCPDFDSAYARAELQLGCFLGRMSQGSEKVTQSDLLSASRCVLGLAKSKYDIRLDLLGKSQSTQLVSHTFGCPIMHGNFATSIDDGQFDPSGLSEWIGDNEHRKFPLFHDIWATMTMGW</sequence>
<keyword evidence="4" id="KW-0804">Transcription</keyword>
<dbReference type="GO" id="GO:0000976">
    <property type="term" value="F:transcription cis-regulatory region binding"/>
    <property type="evidence" value="ECO:0007669"/>
    <property type="project" value="TreeGrafter"/>
</dbReference>
<keyword evidence="5" id="KW-0539">Nucleus</keyword>
<dbReference type="InterPro" id="IPR051089">
    <property type="entry name" value="prtT"/>
</dbReference>
<dbReference type="PANTHER" id="PTHR31845:SF10">
    <property type="entry name" value="ZN(II)2CYS6 TRANSCRIPTION FACTOR (EUROFUNG)"/>
    <property type="match status" value="1"/>
</dbReference>
<evidence type="ECO:0000256" key="2">
    <source>
        <dbReference type="ARBA" id="ARBA00023015"/>
    </source>
</evidence>
<evidence type="ECO:0000256" key="1">
    <source>
        <dbReference type="ARBA" id="ARBA00004123"/>
    </source>
</evidence>
<dbReference type="GO" id="GO:0000981">
    <property type="term" value="F:DNA-binding transcription factor activity, RNA polymerase II-specific"/>
    <property type="evidence" value="ECO:0007669"/>
    <property type="project" value="TreeGrafter"/>
</dbReference>
<proteinExistence type="predicted"/>
<evidence type="ECO:0000256" key="4">
    <source>
        <dbReference type="ARBA" id="ARBA00023163"/>
    </source>
</evidence>
<reference evidence="6" key="1">
    <citation type="submission" date="2020-01" db="EMBL/GenBank/DDBJ databases">
        <title>Identification and distribution of gene clusters putatively required for synthesis of sphingolipid metabolism inhibitors in phylogenetically diverse species of the filamentous fungus Fusarium.</title>
        <authorList>
            <person name="Kim H.-S."/>
            <person name="Busman M."/>
            <person name="Brown D.W."/>
            <person name="Divon H."/>
            <person name="Uhlig S."/>
            <person name="Proctor R.H."/>
        </authorList>
    </citation>
    <scope>NUCLEOTIDE SEQUENCE</scope>
    <source>
        <strain evidence="6">NRRL 53441</strain>
    </source>
</reference>
<dbReference type="AlphaFoldDB" id="A0A8H4KSN3"/>
<dbReference type="PANTHER" id="PTHR31845">
    <property type="entry name" value="FINGER DOMAIN PROTEIN, PUTATIVE-RELATED"/>
    <property type="match status" value="1"/>
</dbReference>
<evidence type="ECO:0008006" key="8">
    <source>
        <dbReference type="Google" id="ProtNLM"/>
    </source>
</evidence>
<name>A0A8H4KSN3_9HYPO</name>
<evidence type="ECO:0000313" key="7">
    <source>
        <dbReference type="Proteomes" id="UP000605986"/>
    </source>
</evidence>